<sequence>MRHNKINYSPFVSSQVQQRSIINQWHMFDYSLECRKRENRLLKHNSSEKTNKQEAFIVVLEDALKQ</sequence>
<evidence type="ECO:0000313" key="1">
    <source>
        <dbReference type="EMBL" id="CRK89530.1"/>
    </source>
</evidence>
<organism evidence="1 2">
    <name type="scientific">Clunio marinus</name>
    <dbReference type="NCBI Taxonomy" id="568069"/>
    <lineage>
        <taxon>Eukaryota</taxon>
        <taxon>Metazoa</taxon>
        <taxon>Ecdysozoa</taxon>
        <taxon>Arthropoda</taxon>
        <taxon>Hexapoda</taxon>
        <taxon>Insecta</taxon>
        <taxon>Pterygota</taxon>
        <taxon>Neoptera</taxon>
        <taxon>Endopterygota</taxon>
        <taxon>Diptera</taxon>
        <taxon>Nematocera</taxon>
        <taxon>Chironomoidea</taxon>
        <taxon>Chironomidae</taxon>
        <taxon>Clunio</taxon>
    </lineage>
</organism>
<dbReference type="AlphaFoldDB" id="A0A1J1HPR6"/>
<accession>A0A1J1HPR6</accession>
<evidence type="ECO:0000313" key="2">
    <source>
        <dbReference type="Proteomes" id="UP000183832"/>
    </source>
</evidence>
<gene>
    <name evidence="1" type="ORF">CLUMA_CG003319</name>
</gene>
<dbReference type="Proteomes" id="UP000183832">
    <property type="component" value="Unassembled WGS sequence"/>
</dbReference>
<name>A0A1J1HPR6_9DIPT</name>
<keyword evidence="2" id="KW-1185">Reference proteome</keyword>
<reference evidence="1 2" key="1">
    <citation type="submission" date="2015-04" db="EMBL/GenBank/DDBJ databases">
        <authorList>
            <person name="Syromyatnikov M.Y."/>
            <person name="Popov V.N."/>
        </authorList>
    </citation>
    <scope>NUCLEOTIDE SEQUENCE [LARGE SCALE GENOMIC DNA]</scope>
</reference>
<dbReference type="EMBL" id="CVRI01000013">
    <property type="protein sequence ID" value="CRK89530.1"/>
    <property type="molecule type" value="Genomic_DNA"/>
</dbReference>
<proteinExistence type="predicted"/>
<protein>
    <submittedName>
        <fullName evidence="1">CLUMA_CG003319, isoform A</fullName>
    </submittedName>
</protein>